<feature type="transmembrane region" description="Helical" evidence="1">
    <location>
        <begin position="43"/>
        <end position="59"/>
    </location>
</feature>
<organism evidence="2 3">
    <name type="scientific">Candidatus Dechloromonas phosphorivorans</name>
    <dbReference type="NCBI Taxonomy" id="2899244"/>
    <lineage>
        <taxon>Bacteria</taxon>
        <taxon>Pseudomonadati</taxon>
        <taxon>Pseudomonadota</taxon>
        <taxon>Betaproteobacteria</taxon>
        <taxon>Rhodocyclales</taxon>
        <taxon>Azonexaceae</taxon>
        <taxon>Dechloromonas</taxon>
    </lineage>
</organism>
<keyword evidence="1" id="KW-0472">Membrane</keyword>
<feature type="transmembrane region" description="Helical" evidence="1">
    <location>
        <begin position="148"/>
        <end position="166"/>
    </location>
</feature>
<dbReference type="Proteomes" id="UP000739411">
    <property type="component" value="Unassembled WGS sequence"/>
</dbReference>
<feature type="transmembrane region" description="Helical" evidence="1">
    <location>
        <begin position="210"/>
        <end position="228"/>
    </location>
</feature>
<evidence type="ECO:0000256" key="1">
    <source>
        <dbReference type="SAM" id="Phobius"/>
    </source>
</evidence>
<keyword evidence="2" id="KW-0418">Kinase</keyword>
<feature type="transmembrane region" description="Helical" evidence="1">
    <location>
        <begin position="114"/>
        <end position="136"/>
    </location>
</feature>
<protein>
    <submittedName>
        <fullName evidence="2">HAMP domain-containing histidine kinase</fullName>
    </submittedName>
</protein>
<evidence type="ECO:0000313" key="2">
    <source>
        <dbReference type="EMBL" id="MBK7415302.1"/>
    </source>
</evidence>
<dbReference type="EMBL" id="JADJMS010000019">
    <property type="protein sequence ID" value="MBK7415302.1"/>
    <property type="molecule type" value="Genomic_DNA"/>
</dbReference>
<comment type="caution">
    <text evidence="2">The sequence shown here is derived from an EMBL/GenBank/DDBJ whole genome shotgun (WGS) entry which is preliminary data.</text>
</comment>
<dbReference type="SUPFAM" id="SSF55874">
    <property type="entry name" value="ATPase domain of HSP90 chaperone/DNA topoisomerase II/histidine kinase"/>
    <property type="match status" value="1"/>
</dbReference>
<feature type="transmembrane region" description="Helical" evidence="1">
    <location>
        <begin position="71"/>
        <end position="102"/>
    </location>
</feature>
<gene>
    <name evidence="2" type="ORF">IPJ38_09560</name>
</gene>
<keyword evidence="1" id="KW-1133">Transmembrane helix</keyword>
<evidence type="ECO:0000313" key="3">
    <source>
        <dbReference type="Proteomes" id="UP000739411"/>
    </source>
</evidence>
<keyword evidence="1" id="KW-0812">Transmembrane</keyword>
<keyword evidence="2" id="KW-0808">Transferase</keyword>
<sequence length="564" mass="62709">MNTPTRASITTWSARHPHLLLVGHLLLLHALAFGGWQMPAVRILWLGALGLFLIWQPFVAGERQMNLRQTFWLIVLAISSTVLLGPWLLLIWCGALAAVIGGRVLWTGSRLERLGYLFAFGYLVCLTIFGVVPELSPLVTLTPIPREAIAYSMPALLPLLLFFPAEKMRRRTGDTFDLFYGLMVFLALAVFVLGSLAYMQIGAVSYVEALFKTSLAIAGALLVVAWAWNPRAGVSGISALMMRYRVSLGLPLEQWLIQLAEISEQENHPTRFLEQIVRQLDRLPWVLGARWEAGGEAGGFGILGPHHHALQHEQLGITVYFRSPPVATMQWHVDWLLRLAAEFYLVKFQTHQLQQMSYLQAVYETGARVTHDVKNLLQSLQTLCYAATQPGDPEAKTQLFARQLPQIAERLKATLEKLQRPQLDNAELIAAQTWWNALQERHAGTDITWNTVDAETPPVLAALFDSVAENLLHNARNKQQREPDLKISAFLGVDRNKPCLSISDNGTPIPIDRATSLLHETVESEDGLGIGLYHAARQAEANGYTLSLSENGAGKVSFRLSAQA</sequence>
<dbReference type="GO" id="GO:0016301">
    <property type="term" value="F:kinase activity"/>
    <property type="evidence" value="ECO:0007669"/>
    <property type="project" value="UniProtKB-KW"/>
</dbReference>
<dbReference type="Gene3D" id="3.30.565.10">
    <property type="entry name" value="Histidine kinase-like ATPase, C-terminal domain"/>
    <property type="match status" value="1"/>
</dbReference>
<dbReference type="AlphaFoldDB" id="A0A935K440"/>
<accession>A0A935K440</accession>
<name>A0A935K440_9RHOO</name>
<dbReference type="InterPro" id="IPR036890">
    <property type="entry name" value="HATPase_C_sf"/>
</dbReference>
<reference evidence="2 3" key="1">
    <citation type="submission" date="2020-10" db="EMBL/GenBank/DDBJ databases">
        <title>Connecting structure to function with the recovery of over 1000 high-quality activated sludge metagenome-assembled genomes encoding full-length rRNA genes using long-read sequencing.</title>
        <authorList>
            <person name="Singleton C.M."/>
            <person name="Petriglieri F."/>
            <person name="Kristensen J.M."/>
            <person name="Kirkegaard R.H."/>
            <person name="Michaelsen T.Y."/>
            <person name="Andersen M.H."/>
            <person name="Karst S.M."/>
            <person name="Dueholm M.S."/>
            <person name="Nielsen P.H."/>
            <person name="Albertsen M."/>
        </authorList>
    </citation>
    <scope>NUCLEOTIDE SEQUENCE [LARGE SCALE GENOMIC DNA]</scope>
    <source>
        <strain evidence="2">EsbW_18-Q3-R4-48_BATAC.463</strain>
    </source>
</reference>
<feature type="transmembrane region" description="Helical" evidence="1">
    <location>
        <begin position="178"/>
        <end position="198"/>
    </location>
</feature>
<feature type="transmembrane region" description="Helical" evidence="1">
    <location>
        <begin position="18"/>
        <end position="36"/>
    </location>
</feature>
<proteinExistence type="predicted"/>